<dbReference type="Proteomes" id="UP000001554">
    <property type="component" value="Chromosome 16"/>
</dbReference>
<dbReference type="PROSITE" id="PS00633">
    <property type="entry name" value="BROMODOMAIN_1"/>
    <property type="match status" value="1"/>
</dbReference>
<feature type="compositionally biased region" description="Basic and acidic residues" evidence="14">
    <location>
        <begin position="1"/>
        <end position="10"/>
    </location>
</feature>
<dbReference type="GeneID" id="118403307"/>
<dbReference type="InterPro" id="IPR019787">
    <property type="entry name" value="Znf_PHD-finger"/>
</dbReference>
<feature type="compositionally biased region" description="Low complexity" evidence="14">
    <location>
        <begin position="520"/>
        <end position="530"/>
    </location>
</feature>
<sequence>MESSREKSEESPPSTSARGASSSPSGSSTTTSSTNIFNTASFLASGQSLFGTSTTSPYGHMPSAFSMFGTHPFQFGGLGMLGTPGSLSPTSGADWWRQASAHARTMAGMGAGFFPGLAMPPTFGSIGSPPASSGSDTKVAFSSPLFQSTLSSPGGSLSSPTSSTMSSTSGRGRGRGGRGRGRPKGSKNKSTLLAEAAAANARANALAASMFISPPLVMEKPKEVSVIKKVEKEKNKEKTPKEEKGAKDNKESSSDSDSDISTGSDSEISSDSDDSDTSDSEGDEADKTKKLKEQLKQKEQELKREQEQLKQQQREALLRKQSPSQVIKSPPHSQSQGSLLLPPKLSPVTTTSSDSKTEASPRPIRSPAKLAIKHSLQQKQREEQQKSLSPPVLTKISQEKPSQPKQLIQQSLMSTKPSEGLAQKLLSQQKSPSQLTQEQRAKEEEEKLKQLKLQFEQQIKQQQQLYKLQKRAQALSSPSSSSSTSAATNATSKLLGTSKSAAVSSTSASQSKIIHPQTFKLPSSSPSTSKGSDKKQKPLVARFRGVAEESSDSDSGDDSDDDDEDDSDSDDDDDDDDDSSETSESAATPTKSSETPSPTKSVKRAADVAMPNNLDDGFRKRRRIIDLREVRIPLEHGWRRETRIRAIGPGGGIKGDVCYLAPCGKKLRTYPEVQRYLDRCGITDLTRENFSFSPKTNIGDFIECRNGANGTEYVLLTEEQILQRTRDGVRRGRPPSSDKLKKRDDRKVEQQEFARKAVEMRMKRKMEQQALVSAEMAKRVQEAKLRRKIEKQAQVQAAKEAKRQQAMMAAEEKRRQKERIKLLKQQEKMQRLEQIRMEKEMKAQQIMEYQVQVHLQKQMKQRQILEERQKVAQQIFMARKKRKELQDKQRLEEAMKKAKFPAVTAACWQPGVHVQTFACPSFATTGWLEREMRRQQQVMLKNQEKERRRQLLFLERERRKQHMMLVRALEARKKAEERERMKQEKKVEKKLTRERKMEQRRLELQIAKELKKPVEDMQLKEAKPLPTLKRIPGMQLPGNAFADCMMVFEFLHNFGSVLDMDEKDIPTLDEMQQGLLGEEEAEREVLDMLANLLQCALRDPGVIPGMQSATVLRVPLHDADIDHRNLSEILRLFIQGRNGFQDEMSQRLETIPFQAHSPTQKAAILAFICNELLCSRAVVGEIDSSIEHMSNLRRDKWIVEGKLRKLRIIRAKKFHRPYSRQGMSNENSNMGEDSNMSGTMSVANTPGKASSKGDEDSKMEEDEEEDEDKDDEEEDGEGLDVEGEDEAEPESVEETERRIEKLSKQQSQYRSKLFDASHSLRALCLGQDRYHRRYWVLPCAGGVFVEGMESAEPENMEVDKENSHPQESKDNVIPKEAKENSTDVKDVKKEEETVVKSENNVETAKQNGDQNCGNHDSKAVEETKASAMSQGASENLFLQKPSKLSELLDVAKQDPDSCPTGTETRTSHDATAATSTPQQVRIGGLQAQKSGSGFLNIDTLVNRTDMKLGTYMSPLPSSIQFAPGPLTADQLLKGLTHKMNGDGMWFSVLPRMPCDETSLTRLQLPSVGNVESSKTSPSGPPQGAGVQNSAFSHPQVKSAQTGFGFTTFGQSPLSAQQVNALYAQRMPGPSTSAYQPNFLGMAPNMWLGMNEVEPAPIPKEMVRGWWQMLESEQIRALLKVLQPRGIRERILQKSLQKYNDYACQCCKKARENDAIKLEEVEDDKTPRDPSGAPLETWKEQESEDLAYKFEVSLLQDVEDLEERVFQASLQVKGWKLPPRMTADYADKSIEDSDLQPLELAQKRLASLEMNLERRYIKPPLSKNVQISLATMGFPEENSNSSTPPNSSDEDIPNALRVWRDVVTTETTAPQLFMCLGLLEKCIAWDKSIMKVFCQFCRKGDNEAQLLLCDGCDKGFHTYCVKPRMTVVPDGDWFCSVCVAAATGEECCVVCEKKVTVKAARCEHCPRVYHIQCLDPPLNKAPRGKWTCPECLKAGIKGRRNRKSKETKEKDAGNSLSDDCPSPMYVPDKKDKKAKNEASKDLAPCRTILPELEKHEDAWPFLVPVNTKQFPQYRKIIKKPMDLSTIKNKLRDNKYRSREDFAEDVRLIFDNCETFNEDDSAVGQAGHNMRACFETRWSELTTDGGYR</sequence>
<evidence type="ECO:0000259" key="15">
    <source>
        <dbReference type="PROSITE" id="PS50014"/>
    </source>
</evidence>
<dbReference type="SUPFAM" id="SSF54171">
    <property type="entry name" value="DNA-binding domain"/>
    <property type="match status" value="1"/>
</dbReference>
<dbReference type="InterPro" id="IPR001841">
    <property type="entry name" value="Znf_RING"/>
</dbReference>
<dbReference type="Gene3D" id="1.20.920.10">
    <property type="entry name" value="Bromodomain-like"/>
    <property type="match status" value="1"/>
</dbReference>
<dbReference type="InterPro" id="IPR018359">
    <property type="entry name" value="Bromodomain_CS"/>
</dbReference>
<evidence type="ECO:0000256" key="14">
    <source>
        <dbReference type="SAM" id="MobiDB-lite"/>
    </source>
</evidence>
<dbReference type="PRINTS" id="PR00503">
    <property type="entry name" value="BROMODOMAIN"/>
</dbReference>
<feature type="domain" description="PHD-type" evidence="16">
    <location>
        <begin position="1944"/>
        <end position="1993"/>
    </location>
</feature>
<dbReference type="GO" id="GO:0000785">
    <property type="term" value="C:chromatin"/>
    <property type="evidence" value="ECO:0000318"/>
    <property type="project" value="GO_Central"/>
</dbReference>
<keyword evidence="9" id="KW-0804">Transcription</keyword>
<evidence type="ECO:0000256" key="2">
    <source>
        <dbReference type="ARBA" id="ARBA00007444"/>
    </source>
</evidence>
<evidence type="ECO:0000256" key="8">
    <source>
        <dbReference type="ARBA" id="ARBA00023117"/>
    </source>
</evidence>
<reference evidence="21" key="2">
    <citation type="submission" date="2025-08" db="UniProtKB">
        <authorList>
            <consortium name="RefSeq"/>
        </authorList>
    </citation>
    <scope>IDENTIFICATION</scope>
    <source>
        <strain evidence="21">S238N-H82</strain>
        <tissue evidence="21">Testes</tissue>
    </source>
</reference>
<comment type="similarity">
    <text evidence="2">Belongs to the WAL family.</text>
</comment>
<dbReference type="PROSITE" id="PS50016">
    <property type="entry name" value="ZF_PHD_2"/>
    <property type="match status" value="2"/>
</dbReference>
<dbReference type="GO" id="GO:0008270">
    <property type="term" value="F:zinc ion binding"/>
    <property type="evidence" value="ECO:0007669"/>
    <property type="project" value="UniProtKB-KW"/>
</dbReference>
<feature type="coiled-coil region" evidence="13">
    <location>
        <begin position="806"/>
        <end position="852"/>
    </location>
</feature>
<dbReference type="SMART" id="SM00249">
    <property type="entry name" value="PHD"/>
    <property type="match status" value="2"/>
</dbReference>
<feature type="compositionally biased region" description="Low complexity" evidence="14">
    <location>
        <begin position="467"/>
        <end position="512"/>
    </location>
</feature>
<dbReference type="PROSITE" id="PS50014">
    <property type="entry name" value="BROMODOMAIN_2"/>
    <property type="match status" value="1"/>
</dbReference>
<keyword evidence="5" id="KW-0862">Zinc</keyword>
<evidence type="ECO:0000256" key="10">
    <source>
        <dbReference type="ARBA" id="ARBA00023242"/>
    </source>
</evidence>
<feature type="compositionally biased region" description="Acidic residues" evidence="14">
    <location>
        <begin position="1257"/>
        <end position="1293"/>
    </location>
</feature>
<dbReference type="SUPFAM" id="SSF47370">
    <property type="entry name" value="Bromodomain"/>
    <property type="match status" value="1"/>
</dbReference>
<dbReference type="CDD" id="cd15545">
    <property type="entry name" value="PHD_BAZ2A_like"/>
    <property type="match status" value="1"/>
</dbReference>
<feature type="compositionally biased region" description="Basic and acidic residues" evidence="14">
    <location>
        <begin position="1357"/>
        <end position="1395"/>
    </location>
</feature>
<feature type="compositionally biased region" description="Polar residues" evidence="14">
    <location>
        <begin position="322"/>
        <end position="338"/>
    </location>
</feature>
<gene>
    <name evidence="21" type="primary">LOC118403307</name>
</gene>
<dbReference type="Pfam" id="PF00439">
    <property type="entry name" value="Bromodomain"/>
    <property type="match status" value="1"/>
</dbReference>
<keyword evidence="6" id="KW-0805">Transcription regulation</keyword>
<feature type="domain" description="MBD" evidence="19">
    <location>
        <begin position="624"/>
        <end position="697"/>
    </location>
</feature>
<feature type="region of interest" description="Disordered" evidence="14">
    <location>
        <begin position="467"/>
        <end position="614"/>
    </location>
</feature>
<evidence type="ECO:0000256" key="12">
    <source>
        <dbReference type="PROSITE-ProRule" id="PRU00175"/>
    </source>
</evidence>
<dbReference type="PANTHER" id="PTHR45915">
    <property type="entry name" value="TRANSCRIPTION INTERMEDIARY FACTOR"/>
    <property type="match status" value="1"/>
</dbReference>
<feature type="compositionally biased region" description="Low complexity" evidence="14">
    <location>
        <begin position="11"/>
        <end position="32"/>
    </location>
</feature>
<dbReference type="OMA" id="APTENRC"/>
<keyword evidence="8 11" id="KW-0103">Bromodomain</keyword>
<feature type="compositionally biased region" description="Acidic residues" evidence="14">
    <location>
        <begin position="549"/>
        <end position="581"/>
    </location>
</feature>
<evidence type="ECO:0000256" key="5">
    <source>
        <dbReference type="ARBA" id="ARBA00022833"/>
    </source>
</evidence>
<dbReference type="Pfam" id="PF15612">
    <property type="entry name" value="WHIM1"/>
    <property type="match status" value="1"/>
</dbReference>
<dbReference type="GO" id="GO:0003677">
    <property type="term" value="F:DNA binding"/>
    <property type="evidence" value="ECO:0007669"/>
    <property type="project" value="InterPro"/>
</dbReference>
<feature type="compositionally biased region" description="Polar residues" evidence="14">
    <location>
        <begin position="1403"/>
        <end position="1414"/>
    </location>
</feature>
<dbReference type="InterPro" id="IPR013083">
    <property type="entry name" value="Znf_RING/FYVE/PHD"/>
</dbReference>
<evidence type="ECO:0000256" key="11">
    <source>
        <dbReference type="PROSITE-ProRule" id="PRU00035"/>
    </source>
</evidence>
<evidence type="ECO:0000256" key="4">
    <source>
        <dbReference type="ARBA" id="ARBA00022771"/>
    </source>
</evidence>
<feature type="region of interest" description="Disordered" evidence="14">
    <location>
        <begin position="1451"/>
        <end position="1478"/>
    </location>
</feature>
<dbReference type="SMART" id="SM00571">
    <property type="entry name" value="DDT"/>
    <property type="match status" value="1"/>
</dbReference>
<dbReference type="CDD" id="cd01397">
    <property type="entry name" value="HAT_MBD"/>
    <property type="match status" value="1"/>
</dbReference>
<dbReference type="InterPro" id="IPR001487">
    <property type="entry name" value="Bromodomain"/>
</dbReference>
<proteinExistence type="inferred from homology"/>
<feature type="region of interest" description="Disordered" evidence="14">
    <location>
        <begin position="1217"/>
        <end position="1311"/>
    </location>
</feature>
<dbReference type="InterPro" id="IPR036427">
    <property type="entry name" value="Bromodomain-like_sf"/>
</dbReference>
<protein>
    <submittedName>
        <fullName evidence="21">Bromodomain adjacent to zinc finger domain protein 2B-like isoform X1</fullName>
    </submittedName>
</protein>
<dbReference type="InterPro" id="IPR028942">
    <property type="entry name" value="WHIM1_dom"/>
</dbReference>
<keyword evidence="10" id="KW-0539">Nucleus</keyword>
<evidence type="ECO:0000256" key="1">
    <source>
        <dbReference type="ARBA" id="ARBA00004123"/>
    </source>
</evidence>
<feature type="region of interest" description="Disordered" evidence="14">
    <location>
        <begin position="1"/>
        <end position="32"/>
    </location>
</feature>
<evidence type="ECO:0000259" key="16">
    <source>
        <dbReference type="PROSITE" id="PS50016"/>
    </source>
</evidence>
<feature type="region of interest" description="Disordered" evidence="14">
    <location>
        <begin position="1565"/>
        <end position="1590"/>
    </location>
</feature>
<name>A0A9J7HGA5_BRAFL</name>
<evidence type="ECO:0000259" key="19">
    <source>
        <dbReference type="PROSITE" id="PS50982"/>
    </source>
</evidence>
<dbReference type="PANTHER" id="PTHR45915:SF2">
    <property type="entry name" value="TOUTATIS, ISOFORM E"/>
    <property type="match status" value="1"/>
</dbReference>
<evidence type="ECO:0000256" key="9">
    <source>
        <dbReference type="ARBA" id="ARBA00023163"/>
    </source>
</evidence>
<reference evidence="20" key="1">
    <citation type="journal article" date="2020" name="Nat. Ecol. Evol.">
        <title>Deeply conserved synteny resolves early events in vertebrate evolution.</title>
        <authorList>
            <person name="Simakov O."/>
            <person name="Marletaz F."/>
            <person name="Yue J.X."/>
            <person name="O'Connell B."/>
            <person name="Jenkins J."/>
            <person name="Brandt A."/>
            <person name="Calef R."/>
            <person name="Tung C.H."/>
            <person name="Huang T.K."/>
            <person name="Schmutz J."/>
            <person name="Satoh N."/>
            <person name="Yu J.K."/>
            <person name="Putnam N.H."/>
            <person name="Green R.E."/>
            <person name="Rokhsar D.S."/>
        </authorList>
    </citation>
    <scope>NUCLEOTIDE SEQUENCE [LARGE SCALE GENOMIC DNA]</scope>
    <source>
        <strain evidence="20">S238N-H82</strain>
    </source>
</reference>
<feature type="region of interest" description="Disordered" evidence="14">
    <location>
        <begin position="1353"/>
        <end position="1435"/>
    </location>
</feature>
<dbReference type="SMART" id="SM00391">
    <property type="entry name" value="MBD"/>
    <property type="match status" value="1"/>
</dbReference>
<feature type="compositionally biased region" description="Low complexity" evidence="14">
    <location>
        <begin position="582"/>
        <end position="600"/>
    </location>
</feature>
<feature type="region of interest" description="Disordered" evidence="14">
    <location>
        <begin position="150"/>
        <end position="189"/>
    </location>
</feature>
<feature type="compositionally biased region" description="Low complexity" evidence="14">
    <location>
        <begin position="423"/>
        <end position="438"/>
    </location>
</feature>
<feature type="coiled-coil region" evidence="13">
    <location>
        <begin position="959"/>
        <end position="994"/>
    </location>
</feature>
<evidence type="ECO:0000256" key="13">
    <source>
        <dbReference type="SAM" id="Coils"/>
    </source>
</evidence>
<feature type="domain" description="RING-type" evidence="17">
    <location>
        <begin position="1947"/>
        <end position="1990"/>
    </location>
</feature>
<evidence type="ECO:0000259" key="18">
    <source>
        <dbReference type="PROSITE" id="PS50827"/>
    </source>
</evidence>
<feature type="compositionally biased region" description="Basic residues" evidence="14">
    <location>
        <begin position="172"/>
        <end position="187"/>
    </location>
</feature>
<feature type="domain" description="Bromo" evidence="15">
    <location>
        <begin position="2052"/>
        <end position="2122"/>
    </location>
</feature>
<accession>A0A9J7HGA5</accession>
<dbReference type="InterPro" id="IPR016177">
    <property type="entry name" value="DNA-bd_dom_sf"/>
</dbReference>
<evidence type="ECO:0000256" key="3">
    <source>
        <dbReference type="ARBA" id="ARBA00022723"/>
    </source>
</evidence>
<feature type="region of interest" description="Disordered" evidence="14">
    <location>
        <begin position="725"/>
        <end position="749"/>
    </location>
</feature>
<feature type="domain" description="DDT" evidence="18">
    <location>
        <begin position="1038"/>
        <end position="1102"/>
    </location>
</feature>
<feature type="domain" description="PHD-type" evidence="16">
    <location>
        <begin position="1890"/>
        <end position="1940"/>
    </location>
</feature>
<feature type="compositionally biased region" description="Acidic residues" evidence="14">
    <location>
        <begin position="268"/>
        <end position="284"/>
    </location>
</feature>
<feature type="compositionally biased region" description="Basic and acidic residues" evidence="14">
    <location>
        <begin position="219"/>
        <end position="253"/>
    </location>
</feature>
<feature type="compositionally biased region" description="Polar residues" evidence="14">
    <location>
        <begin position="395"/>
        <end position="417"/>
    </location>
</feature>
<dbReference type="PROSITE" id="PS01359">
    <property type="entry name" value="ZF_PHD_1"/>
    <property type="match status" value="1"/>
</dbReference>
<feature type="compositionally biased region" description="Basic and acidic residues" evidence="14">
    <location>
        <begin position="1294"/>
        <end position="1303"/>
    </location>
</feature>
<dbReference type="RefSeq" id="XP_035657860.1">
    <property type="nucleotide sequence ID" value="XM_035801967.1"/>
</dbReference>
<organism evidence="20 21">
    <name type="scientific">Branchiostoma floridae</name>
    <name type="common">Florida lancelet</name>
    <name type="synonym">Amphioxus</name>
    <dbReference type="NCBI Taxonomy" id="7739"/>
    <lineage>
        <taxon>Eukaryota</taxon>
        <taxon>Metazoa</taxon>
        <taxon>Chordata</taxon>
        <taxon>Cephalochordata</taxon>
        <taxon>Leptocardii</taxon>
        <taxon>Amphioxiformes</taxon>
        <taxon>Branchiostomatidae</taxon>
        <taxon>Branchiostoma</taxon>
    </lineage>
</organism>
<dbReference type="InterPro" id="IPR011011">
    <property type="entry name" value="Znf_FYVE_PHD"/>
</dbReference>
<dbReference type="PROSITE" id="PS50089">
    <property type="entry name" value="ZF_RING_2"/>
    <property type="match status" value="1"/>
</dbReference>
<dbReference type="InterPro" id="IPR001965">
    <property type="entry name" value="Znf_PHD"/>
</dbReference>
<feature type="region of interest" description="Disordered" evidence="14">
    <location>
        <begin position="212"/>
        <end position="446"/>
    </location>
</feature>
<feature type="compositionally biased region" description="Low complexity" evidence="14">
    <location>
        <begin position="150"/>
        <end position="170"/>
    </location>
</feature>
<feature type="compositionally biased region" description="Basic and acidic residues" evidence="14">
    <location>
        <begin position="1415"/>
        <end position="1424"/>
    </location>
</feature>
<dbReference type="Pfam" id="PF02791">
    <property type="entry name" value="DDT"/>
    <property type="match status" value="1"/>
</dbReference>
<feature type="compositionally biased region" description="Basic and acidic residues" evidence="14">
    <location>
        <begin position="2026"/>
        <end position="2037"/>
    </location>
</feature>
<keyword evidence="7 13" id="KW-0175">Coiled coil</keyword>
<comment type="subcellular location">
    <subcellularLocation>
        <location evidence="1">Nucleus</location>
    </subcellularLocation>
</comment>
<dbReference type="Pfam" id="PF01429">
    <property type="entry name" value="MBD"/>
    <property type="match status" value="1"/>
</dbReference>
<dbReference type="InterPro" id="IPR018501">
    <property type="entry name" value="DDT_dom"/>
</dbReference>
<keyword evidence="4 12" id="KW-0863">Zinc-finger</keyword>
<keyword evidence="3" id="KW-0479">Metal-binding</keyword>
<evidence type="ECO:0000313" key="20">
    <source>
        <dbReference type="Proteomes" id="UP000001554"/>
    </source>
</evidence>
<feature type="compositionally biased region" description="Polar residues" evidence="14">
    <location>
        <begin position="1221"/>
        <end position="1248"/>
    </location>
</feature>
<dbReference type="OrthoDB" id="21449at2759"/>
<dbReference type="PROSITE" id="PS50827">
    <property type="entry name" value="DDT"/>
    <property type="match status" value="1"/>
</dbReference>
<evidence type="ECO:0000256" key="7">
    <source>
        <dbReference type="ARBA" id="ARBA00023054"/>
    </source>
</evidence>
<evidence type="ECO:0000256" key="6">
    <source>
        <dbReference type="ARBA" id="ARBA00023015"/>
    </source>
</evidence>
<dbReference type="Gene3D" id="3.30.890.10">
    <property type="entry name" value="Methyl-cpg-binding Protein 2, Chain A"/>
    <property type="match status" value="1"/>
</dbReference>
<dbReference type="InterPro" id="IPR037374">
    <property type="entry name" value="BAZ2A/B_Bromo"/>
</dbReference>
<dbReference type="InterPro" id="IPR001739">
    <property type="entry name" value="Methyl_CpG_DNA-bd"/>
</dbReference>
<dbReference type="PROSITE" id="PS50982">
    <property type="entry name" value="MBD"/>
    <property type="match status" value="1"/>
</dbReference>
<dbReference type="GO" id="GO:0005634">
    <property type="term" value="C:nucleus"/>
    <property type="evidence" value="ECO:0007669"/>
    <property type="project" value="UniProtKB-SubCell"/>
</dbReference>
<dbReference type="SUPFAM" id="SSF57903">
    <property type="entry name" value="FYVE/PHD zinc finger"/>
    <property type="match status" value="2"/>
</dbReference>
<dbReference type="FunFam" id="3.30.40.10:FF:000199">
    <property type="entry name" value="Bromodomain adjacent to zinc finger domain 2B"/>
    <property type="match status" value="1"/>
</dbReference>
<feature type="region of interest" description="Disordered" evidence="14">
    <location>
        <begin position="2001"/>
        <end position="2037"/>
    </location>
</feature>
<dbReference type="Gene3D" id="3.30.40.10">
    <property type="entry name" value="Zinc/RING finger domain, C3HC4 (zinc finger)"/>
    <property type="match status" value="2"/>
</dbReference>
<dbReference type="KEGG" id="bfo:118403307"/>
<feature type="compositionally biased region" description="Basic and acidic residues" evidence="14">
    <location>
        <begin position="285"/>
        <end position="318"/>
    </location>
</feature>
<keyword evidence="20" id="KW-1185">Reference proteome</keyword>
<dbReference type="InterPro" id="IPR019786">
    <property type="entry name" value="Zinc_finger_PHD-type_CS"/>
</dbReference>
<evidence type="ECO:0000259" key="17">
    <source>
        <dbReference type="PROSITE" id="PS50089"/>
    </source>
</evidence>
<evidence type="ECO:0000313" key="21">
    <source>
        <dbReference type="RefSeq" id="XP_035657860.1"/>
    </source>
</evidence>
<dbReference type="Pfam" id="PF00628">
    <property type="entry name" value="PHD"/>
    <property type="match status" value="2"/>
</dbReference>
<dbReference type="InterPro" id="IPR028941">
    <property type="entry name" value="WHIM2_dom"/>
</dbReference>
<dbReference type="Pfam" id="PF15613">
    <property type="entry name" value="WSD"/>
    <property type="match status" value="1"/>
</dbReference>
<dbReference type="CDD" id="cd05503">
    <property type="entry name" value="Bromo_BAZ2A_B_like"/>
    <property type="match status" value="1"/>
</dbReference>
<dbReference type="SMART" id="SM00297">
    <property type="entry name" value="BROMO"/>
    <property type="match status" value="1"/>
</dbReference>